<gene>
    <name evidence="1" type="ORF">TCM_034563</name>
</gene>
<dbReference type="Pfam" id="PF07173">
    <property type="entry name" value="GRDP-like"/>
    <property type="match status" value="1"/>
</dbReference>
<dbReference type="InterPro" id="IPR009836">
    <property type="entry name" value="GRDP-like"/>
</dbReference>
<dbReference type="AlphaFoldDB" id="A0A061FM13"/>
<dbReference type="HOGENOM" id="CLU_1597419_0_0_1"/>
<name>A0A061FM13_THECC</name>
<dbReference type="Proteomes" id="UP000026915">
    <property type="component" value="Chromosome 8"/>
</dbReference>
<dbReference type="Gramene" id="EOY15544">
    <property type="protein sequence ID" value="EOY15544"/>
    <property type="gene ID" value="TCM_034563"/>
</dbReference>
<protein>
    <submittedName>
        <fullName evidence="1">Uncharacterized protein</fullName>
    </submittedName>
</protein>
<dbReference type="eggNOG" id="ENOG502QRQZ">
    <property type="taxonomic scope" value="Eukaryota"/>
</dbReference>
<dbReference type="STRING" id="3641.A0A061FM13"/>
<sequence>MEKDQELEWAEAQKIAISVDLVAAAKQLLRFLAEIDRNRSLYDGHALDRAIYRLNPGCYKADCKELYGRILDNQNVISSTRAICRKQTEEIWKRMYPDEPYELNTITHFLENVEDFQRVPKSTEYDLISAVKRQSLFFYQVSRFHMNGDLFLEEAVASGNYGQDIRA</sequence>
<accession>A0A061FM13</accession>
<dbReference type="PANTHER" id="PTHR34365:SF7">
    <property type="entry name" value="GLYCINE-RICH DOMAIN-CONTAINING PROTEIN 1"/>
    <property type="match status" value="1"/>
</dbReference>
<proteinExistence type="predicted"/>
<dbReference type="EMBL" id="CM001886">
    <property type="protein sequence ID" value="EOY15544.1"/>
    <property type="molecule type" value="Genomic_DNA"/>
</dbReference>
<evidence type="ECO:0000313" key="1">
    <source>
        <dbReference type="EMBL" id="EOY15544.1"/>
    </source>
</evidence>
<evidence type="ECO:0000313" key="2">
    <source>
        <dbReference type="Proteomes" id="UP000026915"/>
    </source>
</evidence>
<dbReference type="OMA" id="IDLIWHC"/>
<organism evidence="1 2">
    <name type="scientific">Theobroma cacao</name>
    <name type="common">Cacao</name>
    <name type="synonym">Cocoa</name>
    <dbReference type="NCBI Taxonomy" id="3641"/>
    <lineage>
        <taxon>Eukaryota</taxon>
        <taxon>Viridiplantae</taxon>
        <taxon>Streptophyta</taxon>
        <taxon>Embryophyta</taxon>
        <taxon>Tracheophyta</taxon>
        <taxon>Spermatophyta</taxon>
        <taxon>Magnoliopsida</taxon>
        <taxon>eudicotyledons</taxon>
        <taxon>Gunneridae</taxon>
        <taxon>Pentapetalae</taxon>
        <taxon>rosids</taxon>
        <taxon>malvids</taxon>
        <taxon>Malvales</taxon>
        <taxon>Malvaceae</taxon>
        <taxon>Byttnerioideae</taxon>
        <taxon>Theobroma</taxon>
    </lineage>
</organism>
<dbReference type="InParanoid" id="A0A061FM13"/>
<dbReference type="PANTHER" id="PTHR34365">
    <property type="entry name" value="ENOLASE (DUF1399)"/>
    <property type="match status" value="1"/>
</dbReference>
<reference evidence="1 2" key="1">
    <citation type="journal article" date="2013" name="Genome Biol.">
        <title>The genome sequence of the most widely cultivated cacao type and its use to identify candidate genes regulating pod color.</title>
        <authorList>
            <person name="Motamayor J.C."/>
            <person name="Mockaitis K."/>
            <person name="Schmutz J."/>
            <person name="Haiminen N."/>
            <person name="Iii D.L."/>
            <person name="Cornejo O."/>
            <person name="Findley S.D."/>
            <person name="Zheng P."/>
            <person name="Utro F."/>
            <person name="Royaert S."/>
            <person name="Saski C."/>
            <person name="Jenkins J."/>
            <person name="Podicheti R."/>
            <person name="Zhao M."/>
            <person name="Scheffler B.E."/>
            <person name="Stack J.C."/>
            <person name="Feltus F.A."/>
            <person name="Mustiga G.M."/>
            <person name="Amores F."/>
            <person name="Phillips W."/>
            <person name="Marelli J.P."/>
            <person name="May G.D."/>
            <person name="Shapiro H."/>
            <person name="Ma J."/>
            <person name="Bustamante C.D."/>
            <person name="Schnell R.J."/>
            <person name="Main D."/>
            <person name="Gilbert D."/>
            <person name="Parida L."/>
            <person name="Kuhn D.N."/>
        </authorList>
    </citation>
    <scope>NUCLEOTIDE SEQUENCE [LARGE SCALE GENOMIC DNA]</scope>
    <source>
        <strain evidence="2">cv. Matina 1-6</strain>
    </source>
</reference>
<keyword evidence="2" id="KW-1185">Reference proteome</keyword>